<evidence type="ECO:0000313" key="3">
    <source>
        <dbReference type="Proteomes" id="UP000016931"/>
    </source>
</evidence>
<feature type="compositionally biased region" description="Acidic residues" evidence="1">
    <location>
        <begin position="59"/>
        <end position="79"/>
    </location>
</feature>
<dbReference type="HOGENOM" id="CLU_2414694_0_0_1"/>
<evidence type="ECO:0000256" key="1">
    <source>
        <dbReference type="SAM" id="MobiDB-lite"/>
    </source>
</evidence>
<reference evidence="2 3" key="1">
    <citation type="journal article" date="2012" name="PLoS Pathog.">
        <title>Diverse lifestyles and strategies of plant pathogenesis encoded in the genomes of eighteen Dothideomycetes fungi.</title>
        <authorList>
            <person name="Ohm R.A."/>
            <person name="Feau N."/>
            <person name="Henrissat B."/>
            <person name="Schoch C.L."/>
            <person name="Horwitz B.A."/>
            <person name="Barry K.W."/>
            <person name="Condon B.J."/>
            <person name="Copeland A.C."/>
            <person name="Dhillon B."/>
            <person name="Glaser F."/>
            <person name="Hesse C.N."/>
            <person name="Kosti I."/>
            <person name="LaButti K."/>
            <person name="Lindquist E.A."/>
            <person name="Lucas S."/>
            <person name="Salamov A.A."/>
            <person name="Bradshaw R.E."/>
            <person name="Ciuffetti L."/>
            <person name="Hamelin R.C."/>
            <person name="Kema G.H.J."/>
            <person name="Lawrence C."/>
            <person name="Scott J.A."/>
            <person name="Spatafora J.W."/>
            <person name="Turgeon B.G."/>
            <person name="de Wit P.J.G.M."/>
            <person name="Zhong S."/>
            <person name="Goodwin S.B."/>
            <person name="Grigoriev I.V."/>
        </authorList>
    </citation>
    <scope>NUCLEOTIDE SEQUENCE [LARGE SCALE GENOMIC DNA]</scope>
    <source>
        <strain evidence="2 3">SO2202</strain>
    </source>
</reference>
<sequence length="92" mass="10564">MSWKFATKCEMRSDAIMRLCDATPEQTARDVWVTREQSGLRTQTAFRQHHMTPIYSSKEDEDNDGDNGDEDTKDDEDDTNSFGQKRKAADTV</sequence>
<proteinExistence type="predicted"/>
<organism evidence="2 3">
    <name type="scientific">Sphaerulina musiva (strain SO2202)</name>
    <name type="common">Poplar stem canker fungus</name>
    <name type="synonym">Septoria musiva</name>
    <dbReference type="NCBI Taxonomy" id="692275"/>
    <lineage>
        <taxon>Eukaryota</taxon>
        <taxon>Fungi</taxon>
        <taxon>Dikarya</taxon>
        <taxon>Ascomycota</taxon>
        <taxon>Pezizomycotina</taxon>
        <taxon>Dothideomycetes</taxon>
        <taxon>Dothideomycetidae</taxon>
        <taxon>Mycosphaerellales</taxon>
        <taxon>Mycosphaerellaceae</taxon>
        <taxon>Sphaerulina</taxon>
    </lineage>
</organism>
<dbReference type="AlphaFoldDB" id="M3D412"/>
<keyword evidence="3" id="KW-1185">Reference proteome</keyword>
<dbReference type="RefSeq" id="XP_016761041.1">
    <property type="nucleotide sequence ID" value="XM_016901339.1"/>
</dbReference>
<protein>
    <submittedName>
        <fullName evidence="2">Uncharacterized protein</fullName>
    </submittedName>
</protein>
<evidence type="ECO:0000313" key="2">
    <source>
        <dbReference type="EMBL" id="EMF12920.1"/>
    </source>
</evidence>
<accession>M3D412</accession>
<gene>
    <name evidence="2" type="ORF">SEPMUDRAFT_117462</name>
</gene>
<name>M3D412_SPHMS</name>
<dbReference type="EMBL" id="KB456264">
    <property type="protein sequence ID" value="EMF12920.1"/>
    <property type="molecule type" value="Genomic_DNA"/>
</dbReference>
<dbReference type="GeneID" id="27898476"/>
<feature type="region of interest" description="Disordered" evidence="1">
    <location>
        <begin position="43"/>
        <end position="92"/>
    </location>
</feature>
<dbReference type="Proteomes" id="UP000016931">
    <property type="component" value="Unassembled WGS sequence"/>
</dbReference>